<dbReference type="Pfam" id="PF00581">
    <property type="entry name" value="Rhodanese"/>
    <property type="match status" value="1"/>
</dbReference>
<evidence type="ECO:0000259" key="7">
    <source>
        <dbReference type="PROSITE" id="PS50206"/>
    </source>
</evidence>
<reference evidence="8 9" key="1">
    <citation type="submission" date="2019-08" db="EMBL/GenBank/DDBJ databases">
        <authorList>
            <person name="Peeters C."/>
        </authorList>
    </citation>
    <scope>NUCLEOTIDE SEQUENCE [LARGE SCALE GENOMIC DNA]</scope>
    <source>
        <strain evidence="8 9">LMG 31109</strain>
    </source>
</reference>
<dbReference type="InterPro" id="IPR036873">
    <property type="entry name" value="Rhodanese-like_dom_sf"/>
</dbReference>
<keyword evidence="9" id="KW-1185">Reference proteome</keyword>
<evidence type="ECO:0000256" key="5">
    <source>
        <dbReference type="ARBA" id="ARBA00023136"/>
    </source>
</evidence>
<protein>
    <submittedName>
        <fullName evidence="8">Membrane protein</fullName>
    </submittedName>
</protein>
<feature type="transmembrane region" description="Helical" evidence="6">
    <location>
        <begin position="138"/>
        <end position="158"/>
    </location>
</feature>
<evidence type="ECO:0000256" key="1">
    <source>
        <dbReference type="ARBA" id="ARBA00004651"/>
    </source>
</evidence>
<evidence type="ECO:0000313" key="9">
    <source>
        <dbReference type="Proteomes" id="UP000367825"/>
    </source>
</evidence>
<dbReference type="Gene3D" id="3.40.250.10">
    <property type="entry name" value="Rhodanese-like domain"/>
    <property type="match status" value="1"/>
</dbReference>
<comment type="subcellular location">
    <subcellularLocation>
        <location evidence="1">Cell membrane</location>
        <topology evidence="1">Multi-pass membrane protein</topology>
    </subcellularLocation>
</comment>
<evidence type="ECO:0000256" key="3">
    <source>
        <dbReference type="ARBA" id="ARBA00022692"/>
    </source>
</evidence>
<dbReference type="PROSITE" id="PS50206">
    <property type="entry name" value="RHODANESE_3"/>
    <property type="match status" value="1"/>
</dbReference>
<accession>A0A5E4UI78</accession>
<feature type="transmembrane region" description="Helical" evidence="6">
    <location>
        <begin position="41"/>
        <end position="65"/>
    </location>
</feature>
<dbReference type="PANTHER" id="PTHR42709:SF6">
    <property type="entry name" value="UNDECAPRENYL PHOSPHATE TRANSPORTER A"/>
    <property type="match status" value="1"/>
</dbReference>
<evidence type="ECO:0000256" key="2">
    <source>
        <dbReference type="ARBA" id="ARBA00022475"/>
    </source>
</evidence>
<name>A0A5E4UI78_9BURK</name>
<dbReference type="Proteomes" id="UP000367825">
    <property type="component" value="Unassembled WGS sequence"/>
</dbReference>
<dbReference type="SMART" id="SM00450">
    <property type="entry name" value="RHOD"/>
    <property type="match status" value="1"/>
</dbReference>
<evidence type="ECO:0000256" key="6">
    <source>
        <dbReference type="SAM" id="Phobius"/>
    </source>
</evidence>
<dbReference type="GO" id="GO:0004792">
    <property type="term" value="F:thiosulfate-cyanide sulfurtransferase activity"/>
    <property type="evidence" value="ECO:0007669"/>
    <property type="project" value="InterPro"/>
</dbReference>
<dbReference type="InterPro" id="IPR051311">
    <property type="entry name" value="DedA_domain"/>
</dbReference>
<evidence type="ECO:0000256" key="4">
    <source>
        <dbReference type="ARBA" id="ARBA00022989"/>
    </source>
</evidence>
<dbReference type="InterPro" id="IPR023695">
    <property type="entry name" value="Thiosulf_sulfurTrfase"/>
</dbReference>
<keyword evidence="4 6" id="KW-1133">Transmembrane helix</keyword>
<dbReference type="InterPro" id="IPR032816">
    <property type="entry name" value="VTT_dom"/>
</dbReference>
<dbReference type="GO" id="GO:0005737">
    <property type="term" value="C:cytoplasm"/>
    <property type="evidence" value="ECO:0007669"/>
    <property type="project" value="InterPro"/>
</dbReference>
<evidence type="ECO:0000313" key="8">
    <source>
        <dbReference type="EMBL" id="VVD98748.1"/>
    </source>
</evidence>
<gene>
    <name evidence="8" type="ORF">PNO31109_02001</name>
</gene>
<dbReference type="AlphaFoldDB" id="A0A5E4UI78"/>
<sequence>MLFDLIARYGLWLVFLNIFGQALGLPLPAYPTLIVTASTSLFPAALIVALAVFAALLGDALWFLAGRRYGHHILRLMCRLSISPDTCVSRTEGAMGRHGARVLMFARFVPGLSALSVPMAGALGVPWRKFLMYDAIGAALWSGVAVALGVGFASHIVAVLDAFDTLGRGVLWLVVIVFALYLLNRWLNRYRLLRSLRMARIGVKTLEAWMKDEVTPVVIDVRSAARRAIDPFTIPGAIAIEPDDNLAEQLRDIPRDRRIVVFCACPNEVTAARLAQQLRAQGFTEVRPLLGGLDAWRDAGYTVEKIDGVEMLVPAH</sequence>
<organism evidence="8 9">
    <name type="scientific">Pandoraea nosoerga</name>
    <dbReference type="NCBI Taxonomy" id="2508296"/>
    <lineage>
        <taxon>Bacteria</taxon>
        <taxon>Pseudomonadati</taxon>
        <taxon>Pseudomonadota</taxon>
        <taxon>Betaproteobacteria</taxon>
        <taxon>Burkholderiales</taxon>
        <taxon>Burkholderiaceae</taxon>
        <taxon>Pandoraea</taxon>
    </lineage>
</organism>
<feature type="domain" description="Rhodanese" evidence="7">
    <location>
        <begin position="212"/>
        <end position="305"/>
    </location>
</feature>
<feature type="transmembrane region" description="Helical" evidence="6">
    <location>
        <begin position="9"/>
        <end position="29"/>
    </location>
</feature>
<dbReference type="OrthoDB" id="21108at2"/>
<dbReference type="EMBL" id="CABPSC010000006">
    <property type="protein sequence ID" value="VVD98748.1"/>
    <property type="molecule type" value="Genomic_DNA"/>
</dbReference>
<dbReference type="GO" id="GO:0005886">
    <property type="term" value="C:plasma membrane"/>
    <property type="evidence" value="ECO:0007669"/>
    <property type="project" value="UniProtKB-SubCell"/>
</dbReference>
<dbReference type="SUPFAM" id="SSF52821">
    <property type="entry name" value="Rhodanese/Cell cycle control phosphatase"/>
    <property type="match status" value="1"/>
</dbReference>
<dbReference type="Pfam" id="PF09335">
    <property type="entry name" value="VTT_dom"/>
    <property type="match status" value="1"/>
</dbReference>
<proteinExistence type="predicted"/>
<dbReference type="RefSeq" id="WP_150555463.1">
    <property type="nucleotide sequence ID" value="NZ_CABPSC010000006.1"/>
</dbReference>
<dbReference type="InterPro" id="IPR001763">
    <property type="entry name" value="Rhodanese-like_dom"/>
</dbReference>
<keyword evidence="2" id="KW-1003">Cell membrane</keyword>
<dbReference type="CDD" id="cd01444">
    <property type="entry name" value="GlpE_ST"/>
    <property type="match status" value="1"/>
</dbReference>
<feature type="transmembrane region" description="Helical" evidence="6">
    <location>
        <begin position="170"/>
        <end position="187"/>
    </location>
</feature>
<dbReference type="PANTHER" id="PTHR42709">
    <property type="entry name" value="ALKALINE PHOSPHATASE LIKE PROTEIN"/>
    <property type="match status" value="1"/>
</dbReference>
<keyword evidence="5 6" id="KW-0472">Membrane</keyword>
<keyword evidence="3 6" id="KW-0812">Transmembrane</keyword>